<comment type="caution">
    <text evidence="2">The sequence shown here is derived from an EMBL/GenBank/DDBJ whole genome shotgun (WGS) entry which is preliminary data.</text>
</comment>
<organism evidence="2 3">
    <name type="scientific">Dissostichus eleginoides</name>
    <name type="common">Patagonian toothfish</name>
    <name type="synonym">Dissostichus amissus</name>
    <dbReference type="NCBI Taxonomy" id="100907"/>
    <lineage>
        <taxon>Eukaryota</taxon>
        <taxon>Metazoa</taxon>
        <taxon>Chordata</taxon>
        <taxon>Craniata</taxon>
        <taxon>Vertebrata</taxon>
        <taxon>Euteleostomi</taxon>
        <taxon>Actinopterygii</taxon>
        <taxon>Neopterygii</taxon>
        <taxon>Teleostei</taxon>
        <taxon>Neoteleostei</taxon>
        <taxon>Acanthomorphata</taxon>
        <taxon>Eupercaria</taxon>
        <taxon>Perciformes</taxon>
        <taxon>Notothenioidei</taxon>
        <taxon>Nototheniidae</taxon>
        <taxon>Dissostichus</taxon>
    </lineage>
</organism>
<dbReference type="AlphaFoldDB" id="A0AAD9CP75"/>
<reference evidence="2" key="1">
    <citation type="submission" date="2023-04" db="EMBL/GenBank/DDBJ databases">
        <title>Chromosome-level genome of Chaenocephalus aceratus.</title>
        <authorList>
            <person name="Park H."/>
        </authorList>
    </citation>
    <scope>NUCLEOTIDE SEQUENCE</scope>
    <source>
        <strain evidence="2">DE</strain>
        <tissue evidence="2">Muscle</tissue>
    </source>
</reference>
<name>A0AAD9CP75_DISEL</name>
<sequence>MPLTAAVSLGSKSLIRACQVIILTCLAAMLRDKLNQHIQATPPPQKKTLHPLITGLCGAQDHTAESKHTKDNDPQDNILSERSSKLCRVRTRVYCKAQRWQNSARMIGLSPEQFQPVGVWQSLREDGKARSCSTGKVARNDTRVIRSQPPAVPLHWRGRRGSESGACAATERPISYWPRPHGRAGEETQTRTDNSNPGRFSGAPRDRQQTIFRATPCAPCSSAPRGKSGSKGRLQ</sequence>
<evidence type="ECO:0000313" key="3">
    <source>
        <dbReference type="Proteomes" id="UP001228049"/>
    </source>
</evidence>
<accession>A0AAD9CP75</accession>
<evidence type="ECO:0000256" key="1">
    <source>
        <dbReference type="SAM" id="MobiDB-lite"/>
    </source>
</evidence>
<feature type="region of interest" description="Disordered" evidence="1">
    <location>
        <begin position="175"/>
        <end position="235"/>
    </location>
</feature>
<dbReference type="Proteomes" id="UP001228049">
    <property type="component" value="Unassembled WGS sequence"/>
</dbReference>
<keyword evidence="3" id="KW-1185">Reference proteome</keyword>
<protein>
    <submittedName>
        <fullName evidence="2">RNA polymerase sigma factor sigA</fullName>
    </submittedName>
</protein>
<dbReference type="EMBL" id="JASDAP010000005">
    <property type="protein sequence ID" value="KAK1903194.1"/>
    <property type="molecule type" value="Genomic_DNA"/>
</dbReference>
<proteinExistence type="predicted"/>
<gene>
    <name evidence="2" type="ORF">KUDE01_006151</name>
</gene>
<evidence type="ECO:0000313" key="2">
    <source>
        <dbReference type="EMBL" id="KAK1903194.1"/>
    </source>
</evidence>